<name>A0A3B7MGY3_9BACT</name>
<evidence type="ECO:0000313" key="3">
    <source>
        <dbReference type="Proteomes" id="UP000263900"/>
    </source>
</evidence>
<protein>
    <submittedName>
        <fullName evidence="2">Uncharacterized protein</fullName>
    </submittedName>
</protein>
<proteinExistence type="predicted"/>
<dbReference type="RefSeq" id="WP_119048685.1">
    <property type="nucleotide sequence ID" value="NZ_CP032157.1"/>
</dbReference>
<sequence length="82" mass="9180">MNTNDKFGQKRDPKDVKTQPQDEFITQNSNNLSQTASETPVHPGAAVPDDLDDREIDEEGLEAKNRPVEKVDKEENEAKTGQ</sequence>
<feature type="compositionally biased region" description="Basic and acidic residues" evidence="1">
    <location>
        <begin position="7"/>
        <end position="17"/>
    </location>
</feature>
<dbReference type="EMBL" id="CP032157">
    <property type="protein sequence ID" value="AXY72847.1"/>
    <property type="molecule type" value="Genomic_DNA"/>
</dbReference>
<reference evidence="2 3" key="1">
    <citation type="submission" date="2018-09" db="EMBL/GenBank/DDBJ databases">
        <title>Genome sequencing of strain 6GH32-13.</title>
        <authorList>
            <person name="Weon H.-Y."/>
            <person name="Heo J."/>
            <person name="Kwon S.-W."/>
        </authorList>
    </citation>
    <scope>NUCLEOTIDE SEQUENCE [LARGE SCALE GENOMIC DNA]</scope>
    <source>
        <strain evidence="2 3">5GH32-13</strain>
    </source>
</reference>
<evidence type="ECO:0000256" key="1">
    <source>
        <dbReference type="SAM" id="MobiDB-lite"/>
    </source>
</evidence>
<feature type="region of interest" description="Disordered" evidence="1">
    <location>
        <begin position="1"/>
        <end position="82"/>
    </location>
</feature>
<feature type="compositionally biased region" description="Basic and acidic residues" evidence="1">
    <location>
        <begin position="61"/>
        <end position="82"/>
    </location>
</feature>
<gene>
    <name evidence="2" type="ORF">D3H65_02175</name>
</gene>
<feature type="compositionally biased region" description="Polar residues" evidence="1">
    <location>
        <begin position="18"/>
        <end position="38"/>
    </location>
</feature>
<dbReference type="Proteomes" id="UP000263900">
    <property type="component" value="Chromosome"/>
</dbReference>
<dbReference type="AlphaFoldDB" id="A0A3B7MGY3"/>
<dbReference type="KEGG" id="pseg:D3H65_02175"/>
<evidence type="ECO:0000313" key="2">
    <source>
        <dbReference type="EMBL" id="AXY72847.1"/>
    </source>
</evidence>
<organism evidence="2 3">
    <name type="scientific">Paraflavitalea soli</name>
    <dbReference type="NCBI Taxonomy" id="2315862"/>
    <lineage>
        <taxon>Bacteria</taxon>
        <taxon>Pseudomonadati</taxon>
        <taxon>Bacteroidota</taxon>
        <taxon>Chitinophagia</taxon>
        <taxon>Chitinophagales</taxon>
        <taxon>Chitinophagaceae</taxon>
        <taxon>Paraflavitalea</taxon>
    </lineage>
</organism>
<accession>A0A3B7MGY3</accession>
<feature type="compositionally biased region" description="Acidic residues" evidence="1">
    <location>
        <begin position="49"/>
        <end position="60"/>
    </location>
</feature>
<keyword evidence="3" id="KW-1185">Reference proteome</keyword>